<evidence type="ECO:0000313" key="3">
    <source>
        <dbReference type="EMBL" id="MFD1644866.1"/>
    </source>
</evidence>
<comment type="caution">
    <text evidence="3">The sequence shown here is derived from an EMBL/GenBank/DDBJ whole genome shotgun (WGS) entry which is preliminary data.</text>
</comment>
<dbReference type="AlphaFoldDB" id="A0ABD6DJ56"/>
<feature type="domain" description="AB hydrolase-1" evidence="2">
    <location>
        <begin position="63"/>
        <end position="298"/>
    </location>
</feature>
<proteinExistence type="predicted"/>
<dbReference type="SUPFAM" id="SSF53474">
    <property type="entry name" value="alpha/beta-Hydrolases"/>
    <property type="match status" value="1"/>
</dbReference>
<dbReference type="PRINTS" id="PR00111">
    <property type="entry name" value="ABHYDROLASE"/>
</dbReference>
<dbReference type="InterPro" id="IPR000073">
    <property type="entry name" value="AB_hydrolase_1"/>
</dbReference>
<reference evidence="3 4" key="1">
    <citation type="journal article" date="2019" name="Int. J. Syst. Evol. Microbiol.">
        <title>The Global Catalogue of Microorganisms (GCM) 10K type strain sequencing project: providing services to taxonomists for standard genome sequencing and annotation.</title>
        <authorList>
            <consortium name="The Broad Institute Genomics Platform"/>
            <consortium name="The Broad Institute Genome Sequencing Center for Infectious Disease"/>
            <person name="Wu L."/>
            <person name="Ma J."/>
        </authorList>
    </citation>
    <scope>NUCLEOTIDE SEQUENCE [LARGE SCALE GENOMIC DNA]</scope>
    <source>
        <strain evidence="3 4">CGMCC 1.10390</strain>
    </source>
</reference>
<protein>
    <submittedName>
        <fullName evidence="3">Alpha/beta fold hydrolase</fullName>
    </submittedName>
</protein>
<name>A0ABD6DJ56_9EURY</name>
<gene>
    <name evidence="3" type="ORF">ACFSBL_04135</name>
</gene>
<keyword evidence="3" id="KW-0378">Hydrolase</keyword>
<dbReference type="Proteomes" id="UP001597034">
    <property type="component" value="Unassembled WGS sequence"/>
</dbReference>
<accession>A0ABD6DJ56</accession>
<keyword evidence="4" id="KW-1185">Reference proteome</keyword>
<evidence type="ECO:0000256" key="1">
    <source>
        <dbReference type="SAM" id="MobiDB-lite"/>
    </source>
</evidence>
<evidence type="ECO:0000259" key="2">
    <source>
        <dbReference type="Pfam" id="PF00561"/>
    </source>
</evidence>
<dbReference type="RefSeq" id="WP_256400111.1">
    <property type="nucleotide sequence ID" value="NZ_JANHJR010000002.1"/>
</dbReference>
<sequence length="318" mass="33982">MHSEHERAGDTGRADRAGAERGSTGADGAPPAGDVSPARLRSRYVDLDRVRVRYYAAGDPTAPPVVLLHGGGLDEARLSWRHTITGLADVSRVYALDWPGYGASGPPAETPTLGYYADVLTDFLDAVDVERATLVGISMGGGVALRAAVDSTERVARLVLVDSYGLGSTVPGGRLASWFAGLDRTNRLLWWSLGRSRWLVGRTLAGVTVSPDAALVDDAVTALSRPASGRAWRAFQRHELQPDGLRSSFVEDLPHVTVPTLIVHGERDPVVPVDWAVRATTLLPDATLRVLSNCGHMPPRERPGAFLGAVEAFLSQPM</sequence>
<dbReference type="EMBL" id="JBHUDO010000001">
    <property type="protein sequence ID" value="MFD1644866.1"/>
    <property type="molecule type" value="Genomic_DNA"/>
</dbReference>
<dbReference type="Pfam" id="PF00561">
    <property type="entry name" value="Abhydrolase_1"/>
    <property type="match status" value="1"/>
</dbReference>
<dbReference type="GO" id="GO:0016787">
    <property type="term" value="F:hydrolase activity"/>
    <property type="evidence" value="ECO:0007669"/>
    <property type="project" value="UniProtKB-KW"/>
</dbReference>
<organism evidence="3 4">
    <name type="scientific">Haloarchaeobius litoreus</name>
    <dbReference type="NCBI Taxonomy" id="755306"/>
    <lineage>
        <taxon>Archaea</taxon>
        <taxon>Methanobacteriati</taxon>
        <taxon>Methanobacteriota</taxon>
        <taxon>Stenosarchaea group</taxon>
        <taxon>Halobacteria</taxon>
        <taxon>Halobacteriales</taxon>
        <taxon>Halorubellaceae</taxon>
        <taxon>Haloarchaeobius</taxon>
    </lineage>
</organism>
<dbReference type="PANTHER" id="PTHR43689">
    <property type="entry name" value="HYDROLASE"/>
    <property type="match status" value="1"/>
</dbReference>
<evidence type="ECO:0000313" key="4">
    <source>
        <dbReference type="Proteomes" id="UP001597034"/>
    </source>
</evidence>
<feature type="region of interest" description="Disordered" evidence="1">
    <location>
        <begin position="1"/>
        <end position="37"/>
    </location>
</feature>
<dbReference type="PANTHER" id="PTHR43689:SF8">
    <property type="entry name" value="ALPHA_BETA-HYDROLASES SUPERFAMILY PROTEIN"/>
    <property type="match status" value="1"/>
</dbReference>
<feature type="compositionally biased region" description="Basic and acidic residues" evidence="1">
    <location>
        <begin position="1"/>
        <end position="19"/>
    </location>
</feature>
<dbReference type="InterPro" id="IPR029058">
    <property type="entry name" value="AB_hydrolase_fold"/>
</dbReference>
<dbReference type="Gene3D" id="3.40.50.1820">
    <property type="entry name" value="alpha/beta hydrolase"/>
    <property type="match status" value="1"/>
</dbReference>